<evidence type="ECO:0000256" key="1">
    <source>
        <dbReference type="ARBA" id="ARBA00022737"/>
    </source>
</evidence>
<sequence>MWAGDEDGDSTSNIQSSNEKDNRKNDSSTNLKTTETTLPAPPVQRKQVYSLHITQLPYDSTEFDLRKLFAEHGCSITSIRLVYDRDMEGHKTVFRGVAFIDMYDSNSYEVALKLHHRTSIRGRKLSVRPCRSKEELAEIVERTKQLVAEKIHHQRMLERGGGDDGGESSSNKNDKKTGNNNKNKRKDDDRKGHRAKEEGGNIKLDADGKPIKLTKKERNKRAAIIMMRKRQKR</sequence>
<evidence type="ECO:0000313" key="6">
    <source>
        <dbReference type="EMBL" id="OEU22134.1"/>
    </source>
</evidence>
<feature type="compositionally biased region" description="Basic and acidic residues" evidence="4">
    <location>
        <begin position="185"/>
        <end position="216"/>
    </location>
</feature>
<dbReference type="SUPFAM" id="SSF54928">
    <property type="entry name" value="RNA-binding domain, RBD"/>
    <property type="match status" value="1"/>
</dbReference>
<organism evidence="6 7">
    <name type="scientific">Fragilariopsis cylindrus CCMP1102</name>
    <dbReference type="NCBI Taxonomy" id="635003"/>
    <lineage>
        <taxon>Eukaryota</taxon>
        <taxon>Sar</taxon>
        <taxon>Stramenopiles</taxon>
        <taxon>Ochrophyta</taxon>
        <taxon>Bacillariophyta</taxon>
        <taxon>Bacillariophyceae</taxon>
        <taxon>Bacillariophycidae</taxon>
        <taxon>Bacillariales</taxon>
        <taxon>Bacillariaceae</taxon>
        <taxon>Fragilariopsis</taxon>
    </lineage>
</organism>
<dbReference type="PROSITE" id="PS50102">
    <property type="entry name" value="RRM"/>
    <property type="match status" value="1"/>
</dbReference>
<reference evidence="6 7" key="1">
    <citation type="submission" date="2016-09" db="EMBL/GenBank/DDBJ databases">
        <title>Extensive genetic diversity and differential bi-allelic expression allows diatom success in the polar Southern Ocean.</title>
        <authorList>
            <consortium name="DOE Joint Genome Institute"/>
            <person name="Mock T."/>
            <person name="Otillar R.P."/>
            <person name="Strauss J."/>
            <person name="Dupont C."/>
            <person name="Frickenhaus S."/>
            <person name="Maumus F."/>
            <person name="Mcmullan M."/>
            <person name="Sanges R."/>
            <person name="Schmutz J."/>
            <person name="Toseland A."/>
            <person name="Valas R."/>
            <person name="Veluchamy A."/>
            <person name="Ward B.J."/>
            <person name="Allen A."/>
            <person name="Barry K."/>
            <person name="Falciatore A."/>
            <person name="Ferrante M."/>
            <person name="Fortunato A.E."/>
            <person name="Gloeckner G."/>
            <person name="Gruber A."/>
            <person name="Hipkin R."/>
            <person name="Janech M."/>
            <person name="Kroth P."/>
            <person name="Leese F."/>
            <person name="Lindquist E."/>
            <person name="Lyon B.R."/>
            <person name="Martin J."/>
            <person name="Mayer C."/>
            <person name="Parker M."/>
            <person name="Quesneville H."/>
            <person name="Raymond J."/>
            <person name="Uhlig C."/>
            <person name="Valentin K.U."/>
            <person name="Worden A.Z."/>
            <person name="Armbrust E.V."/>
            <person name="Bowler C."/>
            <person name="Green B."/>
            <person name="Moulton V."/>
            <person name="Van Oosterhout C."/>
            <person name="Grigoriev I."/>
        </authorList>
    </citation>
    <scope>NUCLEOTIDE SEQUENCE [LARGE SCALE GENOMIC DNA]</scope>
    <source>
        <strain evidence="6 7">CCMP1102</strain>
    </source>
</reference>
<name>A0A1E7FVI2_9STRA</name>
<dbReference type="KEGG" id="fcy:FRACYDRAFT_232288"/>
<evidence type="ECO:0000256" key="4">
    <source>
        <dbReference type="SAM" id="MobiDB-lite"/>
    </source>
</evidence>
<keyword evidence="2 3" id="KW-0694">RNA-binding</keyword>
<dbReference type="PANTHER" id="PTHR23236">
    <property type="entry name" value="EUKARYOTIC TRANSLATION INITIATION FACTOR 4B/4H"/>
    <property type="match status" value="1"/>
</dbReference>
<dbReference type="CDD" id="cd00590">
    <property type="entry name" value="RRM_SF"/>
    <property type="match status" value="1"/>
</dbReference>
<dbReference type="OrthoDB" id="167718at2759"/>
<proteinExistence type="predicted"/>
<evidence type="ECO:0000313" key="7">
    <source>
        <dbReference type="Proteomes" id="UP000095751"/>
    </source>
</evidence>
<feature type="compositionally biased region" description="Basic residues" evidence="4">
    <location>
        <begin position="217"/>
        <end position="233"/>
    </location>
</feature>
<dbReference type="Gene3D" id="3.30.70.330">
    <property type="match status" value="1"/>
</dbReference>
<evidence type="ECO:0000256" key="3">
    <source>
        <dbReference type="PROSITE-ProRule" id="PRU00176"/>
    </source>
</evidence>
<dbReference type="EMBL" id="KV784353">
    <property type="protein sequence ID" value="OEU22134.1"/>
    <property type="molecule type" value="Genomic_DNA"/>
</dbReference>
<feature type="region of interest" description="Disordered" evidence="4">
    <location>
        <begin position="1"/>
        <end position="43"/>
    </location>
</feature>
<dbReference type="SMART" id="SM00360">
    <property type="entry name" value="RRM"/>
    <property type="match status" value="1"/>
</dbReference>
<feature type="domain" description="RRM" evidence="5">
    <location>
        <begin position="49"/>
        <end position="132"/>
    </location>
</feature>
<dbReference type="GO" id="GO:0003723">
    <property type="term" value="F:RNA binding"/>
    <property type="evidence" value="ECO:0007669"/>
    <property type="project" value="UniProtKB-UniRule"/>
</dbReference>
<keyword evidence="7" id="KW-1185">Reference proteome</keyword>
<dbReference type="PANTHER" id="PTHR23236:SF119">
    <property type="entry name" value="NUCLEAR RNA-BINDING PROTEIN SART-3"/>
    <property type="match status" value="1"/>
</dbReference>
<gene>
    <name evidence="6" type="ORF">FRACYDRAFT_232288</name>
</gene>
<dbReference type="InterPro" id="IPR000504">
    <property type="entry name" value="RRM_dom"/>
</dbReference>
<dbReference type="Pfam" id="PF00076">
    <property type="entry name" value="RRM_1"/>
    <property type="match status" value="1"/>
</dbReference>
<feature type="compositionally biased region" description="Polar residues" evidence="4">
    <location>
        <begin position="27"/>
        <end position="37"/>
    </location>
</feature>
<dbReference type="InterPro" id="IPR035979">
    <property type="entry name" value="RBD_domain_sf"/>
</dbReference>
<dbReference type="InParanoid" id="A0A1E7FVI2"/>
<dbReference type="InterPro" id="IPR012677">
    <property type="entry name" value="Nucleotide-bd_a/b_plait_sf"/>
</dbReference>
<evidence type="ECO:0000259" key="5">
    <source>
        <dbReference type="PROSITE" id="PS50102"/>
    </source>
</evidence>
<protein>
    <recommendedName>
        <fullName evidence="5">RRM domain-containing protein</fullName>
    </recommendedName>
</protein>
<dbReference type="Proteomes" id="UP000095751">
    <property type="component" value="Unassembled WGS sequence"/>
</dbReference>
<evidence type="ECO:0000256" key="2">
    <source>
        <dbReference type="ARBA" id="ARBA00022884"/>
    </source>
</evidence>
<feature type="compositionally biased region" description="Basic and acidic residues" evidence="4">
    <location>
        <begin position="152"/>
        <end position="162"/>
    </location>
</feature>
<keyword evidence="1" id="KW-0677">Repeat</keyword>
<feature type="region of interest" description="Disordered" evidence="4">
    <location>
        <begin position="152"/>
        <end position="233"/>
    </location>
</feature>
<dbReference type="AlphaFoldDB" id="A0A1E7FVI2"/>
<accession>A0A1E7FVI2</accession>